<keyword evidence="14" id="KW-0843">Virulence</keyword>
<dbReference type="InterPro" id="IPR000700">
    <property type="entry name" value="PAS-assoc_C"/>
</dbReference>
<evidence type="ECO:0000256" key="1">
    <source>
        <dbReference type="ARBA" id="ARBA00000085"/>
    </source>
</evidence>
<keyword evidence="9" id="KW-0677">Repeat</keyword>
<evidence type="ECO:0000256" key="15">
    <source>
        <dbReference type="ARBA" id="ARBA00023170"/>
    </source>
</evidence>
<dbReference type="Gene3D" id="3.30.565.10">
    <property type="entry name" value="Histidine kinase-like ATPase, C-terminal domain"/>
    <property type="match status" value="1"/>
</dbReference>
<dbReference type="PROSITE" id="PS50112">
    <property type="entry name" value="PAS"/>
    <property type="match status" value="1"/>
</dbReference>
<name>A0ABS9W6V5_9PROT</name>
<dbReference type="Gene3D" id="3.30.450.20">
    <property type="entry name" value="PAS domain"/>
    <property type="match status" value="1"/>
</dbReference>
<keyword evidence="8" id="KW-0808">Transferase</keyword>
<feature type="domain" description="PAS" evidence="16">
    <location>
        <begin position="1"/>
        <end position="59"/>
    </location>
</feature>
<dbReference type="Pfam" id="PF07536">
    <property type="entry name" value="HWE_HK"/>
    <property type="match status" value="1"/>
</dbReference>
<keyword evidence="15" id="KW-0675">Receptor</keyword>
<evidence type="ECO:0000256" key="8">
    <source>
        <dbReference type="ARBA" id="ARBA00022679"/>
    </source>
</evidence>
<evidence type="ECO:0000256" key="11">
    <source>
        <dbReference type="ARBA" id="ARBA00022777"/>
    </source>
</evidence>
<dbReference type="InterPro" id="IPR011102">
    <property type="entry name" value="Sig_transdc_His_kinase_HWE"/>
</dbReference>
<organism evidence="18 19">
    <name type="scientific">Teichococcus vastitatis</name>
    <dbReference type="NCBI Taxonomy" id="2307076"/>
    <lineage>
        <taxon>Bacteria</taxon>
        <taxon>Pseudomonadati</taxon>
        <taxon>Pseudomonadota</taxon>
        <taxon>Alphaproteobacteria</taxon>
        <taxon>Acetobacterales</taxon>
        <taxon>Roseomonadaceae</taxon>
        <taxon>Roseomonas</taxon>
    </lineage>
</organism>
<dbReference type="EMBL" id="JALBUU010000028">
    <property type="protein sequence ID" value="MCI0755029.1"/>
    <property type="molecule type" value="Genomic_DNA"/>
</dbReference>
<dbReference type="CDD" id="cd00130">
    <property type="entry name" value="PAS"/>
    <property type="match status" value="1"/>
</dbReference>
<evidence type="ECO:0000256" key="9">
    <source>
        <dbReference type="ARBA" id="ARBA00022737"/>
    </source>
</evidence>
<dbReference type="SMART" id="SM00086">
    <property type="entry name" value="PAC"/>
    <property type="match status" value="1"/>
</dbReference>
<evidence type="ECO:0000313" key="18">
    <source>
        <dbReference type="EMBL" id="MCI0755029.1"/>
    </source>
</evidence>
<keyword evidence="4" id="KW-0597">Phosphoprotein</keyword>
<keyword evidence="6" id="KW-0285">Flavoprotein</keyword>
<evidence type="ECO:0000259" key="17">
    <source>
        <dbReference type="PROSITE" id="PS50113"/>
    </source>
</evidence>
<dbReference type="InterPro" id="IPR000014">
    <property type="entry name" value="PAS"/>
</dbReference>
<dbReference type="InterPro" id="IPR001610">
    <property type="entry name" value="PAC"/>
</dbReference>
<dbReference type="SUPFAM" id="SSF55785">
    <property type="entry name" value="PYP-like sensor domain (PAS domain)"/>
    <property type="match status" value="1"/>
</dbReference>
<keyword evidence="3" id="KW-0600">Photoreceptor protein</keyword>
<dbReference type="Pfam" id="PF13426">
    <property type="entry name" value="PAS_9"/>
    <property type="match status" value="1"/>
</dbReference>
<keyword evidence="5" id="KW-0716">Sensory transduction</keyword>
<evidence type="ECO:0000256" key="5">
    <source>
        <dbReference type="ARBA" id="ARBA00022606"/>
    </source>
</evidence>
<feature type="domain" description="PAC" evidence="17">
    <location>
        <begin position="61"/>
        <end position="115"/>
    </location>
</feature>
<evidence type="ECO:0000256" key="3">
    <source>
        <dbReference type="ARBA" id="ARBA00022543"/>
    </source>
</evidence>
<evidence type="ECO:0000256" key="14">
    <source>
        <dbReference type="ARBA" id="ARBA00023026"/>
    </source>
</evidence>
<evidence type="ECO:0000256" key="6">
    <source>
        <dbReference type="ARBA" id="ARBA00022630"/>
    </source>
</evidence>
<evidence type="ECO:0000256" key="10">
    <source>
        <dbReference type="ARBA" id="ARBA00022741"/>
    </source>
</evidence>
<dbReference type="Proteomes" id="UP001201985">
    <property type="component" value="Unassembled WGS sequence"/>
</dbReference>
<dbReference type="SMART" id="SM00911">
    <property type="entry name" value="HWE_HK"/>
    <property type="match status" value="1"/>
</dbReference>
<dbReference type="NCBIfam" id="TIGR00229">
    <property type="entry name" value="sensory_box"/>
    <property type="match status" value="1"/>
</dbReference>
<keyword evidence="13" id="KW-0157">Chromophore</keyword>
<keyword evidence="19" id="KW-1185">Reference proteome</keyword>
<dbReference type="EC" id="2.7.13.3" evidence="2"/>
<dbReference type="PROSITE" id="PS50113">
    <property type="entry name" value="PAC"/>
    <property type="match status" value="1"/>
</dbReference>
<dbReference type="InterPro" id="IPR036890">
    <property type="entry name" value="HATPase_C_sf"/>
</dbReference>
<comment type="catalytic activity">
    <reaction evidence="1">
        <text>ATP + protein L-histidine = ADP + protein N-phospho-L-histidine.</text>
        <dbReference type="EC" id="2.7.13.3"/>
    </reaction>
</comment>
<evidence type="ECO:0000256" key="7">
    <source>
        <dbReference type="ARBA" id="ARBA00022643"/>
    </source>
</evidence>
<keyword evidence="7" id="KW-0288">FMN</keyword>
<gene>
    <name evidence="18" type="ORF">MON41_15000</name>
</gene>
<dbReference type="InterPro" id="IPR035965">
    <property type="entry name" value="PAS-like_dom_sf"/>
</dbReference>
<dbReference type="PANTHER" id="PTHR41523:SF8">
    <property type="entry name" value="ETHYLENE RESPONSE SENSOR PROTEIN"/>
    <property type="match status" value="1"/>
</dbReference>
<evidence type="ECO:0000256" key="2">
    <source>
        <dbReference type="ARBA" id="ARBA00012438"/>
    </source>
</evidence>
<sequence>MVITDPRQPDNPIVIANQAFLDLTGYEADEVVGRNCRFLQGPDTDTTAVEKLRRGLDAGREHVSAELLNYRKDGSSLWNELAISPVMGESGELIYYFASQRDATETRRIKQLEAAERLLLMEIDHRAINALAIVKSIVRLSQAETVADLSASLQGRIEALARAHRLLAGTGWIGGDLETLLAEEIPGAFACRVSGSGPSVMLPSACVQPLALVLHEMMANAAQHGALSRSDGEVIVQWKEAGRQLLLDWQENGAIGLRSAPEPRFGLRMLLGLVEQQMNGSVAMTGSDQGLRIGISLPLHHRTDDGPMNGGAR</sequence>
<evidence type="ECO:0000256" key="13">
    <source>
        <dbReference type="ARBA" id="ARBA00022991"/>
    </source>
</evidence>
<evidence type="ECO:0000256" key="12">
    <source>
        <dbReference type="ARBA" id="ARBA00022840"/>
    </source>
</evidence>
<keyword evidence="10" id="KW-0547">Nucleotide-binding</keyword>
<evidence type="ECO:0000259" key="16">
    <source>
        <dbReference type="PROSITE" id="PS50112"/>
    </source>
</evidence>
<proteinExistence type="predicted"/>
<comment type="caution">
    <text evidence="18">The sequence shown here is derived from an EMBL/GenBank/DDBJ whole genome shotgun (WGS) entry which is preliminary data.</text>
</comment>
<keyword evidence="12" id="KW-0067">ATP-binding</keyword>
<evidence type="ECO:0000256" key="4">
    <source>
        <dbReference type="ARBA" id="ARBA00022553"/>
    </source>
</evidence>
<keyword evidence="11" id="KW-0418">Kinase</keyword>
<dbReference type="PANTHER" id="PTHR41523">
    <property type="entry name" value="TWO-COMPONENT SYSTEM SENSOR PROTEIN"/>
    <property type="match status" value="1"/>
</dbReference>
<accession>A0ABS9W6V5</accession>
<protein>
    <recommendedName>
        <fullName evidence="2">histidine kinase</fullName>
        <ecNumber evidence="2">2.7.13.3</ecNumber>
    </recommendedName>
</protein>
<evidence type="ECO:0000313" key="19">
    <source>
        <dbReference type="Proteomes" id="UP001201985"/>
    </source>
</evidence>
<reference evidence="18 19" key="1">
    <citation type="submission" date="2022-03" db="EMBL/GenBank/DDBJ databases">
        <title>Complete genome analysis of Roseomonas KG 17.1 : a prolific producer of plant growth promoters.</title>
        <authorList>
            <person name="Saadouli I."/>
            <person name="Najjari A."/>
            <person name="Mosbah A."/>
            <person name="Ouzari H.I."/>
        </authorList>
    </citation>
    <scope>NUCLEOTIDE SEQUENCE [LARGE SCALE GENOMIC DNA]</scope>
    <source>
        <strain evidence="18 19">KG17-1</strain>
    </source>
</reference>